<evidence type="ECO:0000313" key="5">
    <source>
        <dbReference type="EMBL" id="CAL1239385.1"/>
    </source>
</evidence>
<keyword evidence="6" id="KW-1185">Reference proteome</keyword>
<feature type="domain" description="Cation-transporting P-type ATPase C-terminal" evidence="4">
    <location>
        <begin position="1"/>
        <end position="167"/>
    </location>
</feature>
<feature type="transmembrane region" description="Helical" evidence="3">
    <location>
        <begin position="226"/>
        <end position="248"/>
    </location>
</feature>
<keyword evidence="3" id="KW-0472">Membrane</keyword>
<organism evidence="5 6">
    <name type="scientific">Candidatus Methylocalor cossyra</name>
    <dbReference type="NCBI Taxonomy" id="3108543"/>
    <lineage>
        <taxon>Bacteria</taxon>
        <taxon>Pseudomonadati</taxon>
        <taxon>Pseudomonadota</taxon>
        <taxon>Gammaproteobacteria</taxon>
        <taxon>Methylococcales</taxon>
        <taxon>Methylococcaceae</taxon>
        <taxon>Candidatus Methylocalor</taxon>
    </lineage>
</organism>
<feature type="transmembrane region" description="Helical" evidence="3">
    <location>
        <begin position="113"/>
        <end position="135"/>
    </location>
</feature>
<sequence length="311" mass="33059">MQILWVNLVTAVTLALTLAFEPPEGDLMRRPPRPPGEPLVTGYMLWRIGYVSLLLVGATLGLYRWEIGQGASVELARTAAVNALVAGEGVYLINSRFFLAPSLSLRAWFGNRYAVLAIGILIGLQLVFTYAPFLQKAFGARGLSGEAWLRIVGAALAIFLAVELEKTLVRGWGTARPVAIPMCGSTRAVGTLAVLLGLTVGGQWLVTVWRVCEMFANGNTVTTLGLVFAGIAVALAGALLLDALATVWERGAATTALNLLAAAALLGSAWHAPAYPFEPEQLPWLLVSATALLALGAVVLALSFTLRRERP</sequence>
<dbReference type="InterPro" id="IPR023298">
    <property type="entry name" value="ATPase_P-typ_TM_dom_sf"/>
</dbReference>
<dbReference type="Pfam" id="PF00689">
    <property type="entry name" value="Cation_ATPase_C"/>
    <property type="match status" value="1"/>
</dbReference>
<feature type="transmembrane region" description="Helical" evidence="3">
    <location>
        <begin position="185"/>
        <end position="206"/>
    </location>
</feature>
<evidence type="ECO:0000313" key="6">
    <source>
        <dbReference type="Proteomes" id="UP001497493"/>
    </source>
</evidence>
<evidence type="ECO:0000256" key="2">
    <source>
        <dbReference type="ARBA" id="ARBA00022842"/>
    </source>
</evidence>
<proteinExistence type="predicted"/>
<dbReference type="InterPro" id="IPR006068">
    <property type="entry name" value="ATPase_P-typ_cation-transptr_C"/>
</dbReference>
<dbReference type="EMBL" id="OZ026884">
    <property type="protein sequence ID" value="CAL1239385.1"/>
    <property type="molecule type" value="Genomic_DNA"/>
</dbReference>
<evidence type="ECO:0000256" key="1">
    <source>
        <dbReference type="ARBA" id="ARBA00022723"/>
    </source>
</evidence>
<keyword evidence="3" id="KW-1133">Transmembrane helix</keyword>
<dbReference type="Proteomes" id="UP001497493">
    <property type="component" value="Chromosome"/>
</dbReference>
<gene>
    <name evidence="5" type="ORF">MECH1_V1_0609</name>
</gene>
<dbReference type="Gene3D" id="1.20.1110.10">
    <property type="entry name" value="Calcium-transporting ATPase, transmembrane domain"/>
    <property type="match status" value="2"/>
</dbReference>
<dbReference type="SUPFAM" id="SSF81665">
    <property type="entry name" value="Calcium ATPase, transmembrane domain M"/>
    <property type="match status" value="1"/>
</dbReference>
<dbReference type="PANTHER" id="PTHR24093">
    <property type="entry name" value="CATION TRANSPORTING ATPASE"/>
    <property type="match status" value="1"/>
</dbReference>
<evidence type="ECO:0000256" key="3">
    <source>
        <dbReference type="SAM" id="Phobius"/>
    </source>
</evidence>
<feature type="transmembrane region" description="Helical" evidence="3">
    <location>
        <begin position="43"/>
        <end position="63"/>
    </location>
</feature>
<keyword evidence="3" id="KW-0812">Transmembrane</keyword>
<name>A0ABP1C582_9GAMM</name>
<keyword evidence="1" id="KW-0479">Metal-binding</keyword>
<dbReference type="PANTHER" id="PTHR24093:SF506">
    <property type="entry name" value="CATION-TRANSPORTING ATPASE PMA1"/>
    <property type="match status" value="1"/>
</dbReference>
<feature type="transmembrane region" description="Helical" evidence="3">
    <location>
        <begin position="284"/>
        <end position="306"/>
    </location>
</feature>
<protein>
    <recommendedName>
        <fullName evidence="4">Cation-transporting P-type ATPase C-terminal domain-containing protein</fullName>
    </recommendedName>
</protein>
<feature type="transmembrane region" description="Helical" evidence="3">
    <location>
        <begin position="255"/>
        <end position="272"/>
    </location>
</feature>
<reference evidence="5 6" key="1">
    <citation type="submission" date="2024-04" db="EMBL/GenBank/DDBJ databases">
        <authorList>
            <person name="Cremers G."/>
        </authorList>
    </citation>
    <scope>NUCLEOTIDE SEQUENCE [LARGE SCALE GENOMIC DNA]</scope>
    <source>
        <strain evidence="5">MeCH1-AG</strain>
    </source>
</reference>
<keyword evidence="2" id="KW-0460">Magnesium</keyword>
<evidence type="ECO:0000259" key="4">
    <source>
        <dbReference type="Pfam" id="PF00689"/>
    </source>
</evidence>
<accession>A0ABP1C582</accession>